<name>A0A1L8R6D8_9ENTE</name>
<evidence type="ECO:0000313" key="11">
    <source>
        <dbReference type="EMBL" id="OJG15314.1"/>
    </source>
</evidence>
<dbReference type="STRING" id="317010.RU96_GL002365"/>
<organism evidence="11 12">
    <name type="scientific">Enterococcus canintestini</name>
    <dbReference type="NCBI Taxonomy" id="317010"/>
    <lineage>
        <taxon>Bacteria</taxon>
        <taxon>Bacillati</taxon>
        <taxon>Bacillota</taxon>
        <taxon>Bacilli</taxon>
        <taxon>Lactobacillales</taxon>
        <taxon>Enterococcaceae</taxon>
        <taxon>Enterococcus</taxon>
    </lineage>
</organism>
<dbReference type="GO" id="GO:0006096">
    <property type="term" value="P:glycolytic process"/>
    <property type="evidence" value="ECO:0007669"/>
    <property type="project" value="UniProtKB-UniRule"/>
</dbReference>
<dbReference type="InterPro" id="IPR005952">
    <property type="entry name" value="Phosphogly_mut1"/>
</dbReference>
<feature type="binding site" evidence="6 8">
    <location>
        <begin position="113"/>
        <end position="114"/>
    </location>
    <ligand>
        <name>substrate</name>
    </ligand>
</feature>
<dbReference type="UniPathway" id="UPA00109">
    <property type="reaction ID" value="UER00186"/>
</dbReference>
<dbReference type="InterPro" id="IPR029033">
    <property type="entry name" value="His_PPase_superfam"/>
</dbReference>
<evidence type="ECO:0000256" key="10">
    <source>
        <dbReference type="RuleBase" id="RU004512"/>
    </source>
</evidence>
<accession>A0A1L8R6D8</accession>
<dbReference type="AlphaFoldDB" id="A0A1L8R6D8"/>
<feature type="binding site" evidence="6 8">
    <location>
        <begin position="20"/>
        <end position="21"/>
    </location>
    <ligand>
        <name>substrate</name>
    </ligand>
</feature>
<comment type="catalytic activity">
    <reaction evidence="1 6 10">
        <text>(2R)-2-phosphoglycerate = (2R)-3-phosphoglycerate</text>
        <dbReference type="Rhea" id="RHEA:15901"/>
        <dbReference type="ChEBI" id="CHEBI:58272"/>
        <dbReference type="ChEBI" id="CHEBI:58289"/>
        <dbReference type="EC" id="5.4.2.11"/>
    </reaction>
</comment>
<dbReference type="HAMAP" id="MF_01039">
    <property type="entry name" value="PGAM_GpmA"/>
    <property type="match status" value="1"/>
</dbReference>
<evidence type="ECO:0000256" key="6">
    <source>
        <dbReference type="HAMAP-Rule" id="MF_01039"/>
    </source>
</evidence>
<comment type="pathway">
    <text evidence="6 10">Carbohydrate degradation; glycolysis; pyruvate from D-glyceraldehyde 3-phosphate: step 3/5.</text>
</comment>
<evidence type="ECO:0000256" key="4">
    <source>
        <dbReference type="ARBA" id="ARBA00023152"/>
    </source>
</evidence>
<feature type="binding site" evidence="6 8">
    <location>
        <begin position="7"/>
        <end position="14"/>
    </location>
    <ligand>
        <name>substrate</name>
    </ligand>
</feature>
<dbReference type="CDD" id="cd07067">
    <property type="entry name" value="HP_PGM_like"/>
    <property type="match status" value="1"/>
</dbReference>
<feature type="binding site" evidence="6 8">
    <location>
        <begin position="177"/>
        <end position="178"/>
    </location>
    <ligand>
        <name>substrate</name>
    </ligand>
</feature>
<gene>
    <name evidence="6" type="primary">gpmA</name>
    <name evidence="11" type="ORF">RU96_GL002365</name>
</gene>
<dbReference type="Pfam" id="PF00300">
    <property type="entry name" value="His_Phos_1"/>
    <property type="match status" value="2"/>
</dbReference>
<dbReference type="GO" id="GO:0006094">
    <property type="term" value="P:gluconeogenesis"/>
    <property type="evidence" value="ECO:0007669"/>
    <property type="project" value="UniProtKB-UniRule"/>
</dbReference>
<dbReference type="PANTHER" id="PTHR11931">
    <property type="entry name" value="PHOSPHOGLYCERATE MUTASE"/>
    <property type="match status" value="1"/>
</dbReference>
<evidence type="ECO:0000256" key="8">
    <source>
        <dbReference type="PIRSR" id="PIRSR613078-2"/>
    </source>
</evidence>
<feature type="binding site" evidence="6 8">
    <location>
        <position position="97"/>
    </location>
    <ligand>
        <name>substrate</name>
    </ligand>
</feature>
<feature type="binding site" evidence="6 8">
    <location>
        <begin position="86"/>
        <end position="89"/>
    </location>
    <ligand>
        <name>substrate</name>
    </ligand>
</feature>
<dbReference type="NCBIfam" id="TIGR01258">
    <property type="entry name" value="pgm_1"/>
    <property type="match status" value="1"/>
</dbReference>
<feature type="site" description="Transition state stabilizer" evidence="6 9">
    <location>
        <position position="176"/>
    </location>
</feature>
<evidence type="ECO:0000313" key="12">
    <source>
        <dbReference type="Proteomes" id="UP000182835"/>
    </source>
</evidence>
<evidence type="ECO:0000256" key="5">
    <source>
        <dbReference type="ARBA" id="ARBA00023235"/>
    </source>
</evidence>
<dbReference type="InterPro" id="IPR001345">
    <property type="entry name" value="PG/BPGM_mutase_AS"/>
</dbReference>
<evidence type="ECO:0000256" key="2">
    <source>
        <dbReference type="ARBA" id="ARBA00006717"/>
    </source>
</evidence>
<comment type="similarity">
    <text evidence="2 6">Belongs to the phosphoglycerate mutase family. BPG-dependent PGAM subfamily.</text>
</comment>
<dbReference type="FunFam" id="3.40.50.1240:FF:000003">
    <property type="entry name" value="2,3-bisphosphoglycerate-dependent phosphoglycerate mutase"/>
    <property type="match status" value="1"/>
</dbReference>
<reference evidence="11 12" key="1">
    <citation type="submission" date="2014-12" db="EMBL/GenBank/DDBJ databases">
        <title>Draft genome sequences of 29 type strains of Enterococci.</title>
        <authorList>
            <person name="Zhong Z."/>
            <person name="Sun Z."/>
            <person name="Liu W."/>
            <person name="Zhang W."/>
            <person name="Zhang H."/>
        </authorList>
    </citation>
    <scope>NUCLEOTIDE SEQUENCE [LARGE SCALE GENOMIC DNA]</scope>
    <source>
        <strain evidence="11 12">DSM 21207</strain>
    </source>
</reference>
<evidence type="ECO:0000256" key="7">
    <source>
        <dbReference type="PIRSR" id="PIRSR613078-1"/>
    </source>
</evidence>
<proteinExistence type="inferred from homology"/>
<dbReference type="OrthoDB" id="9781415at2"/>
<feature type="binding site" evidence="6 8">
    <location>
        <position position="59"/>
    </location>
    <ligand>
        <name>substrate</name>
    </ligand>
</feature>
<evidence type="ECO:0000256" key="3">
    <source>
        <dbReference type="ARBA" id="ARBA00022432"/>
    </source>
</evidence>
<dbReference type="RefSeq" id="WP_071864700.1">
    <property type="nucleotide sequence ID" value="NZ_JBHLVQ010000012.1"/>
</dbReference>
<feature type="active site" description="Tele-phosphohistidine intermediate" evidence="6 7">
    <location>
        <position position="8"/>
    </location>
</feature>
<dbReference type="Gene3D" id="3.40.50.1240">
    <property type="entry name" value="Phosphoglycerate mutase-like"/>
    <property type="match status" value="1"/>
</dbReference>
<sequence>MKVVLIRHGESIANFENYWTGWLDVPLTEKGKQQAKEAGKKIHKADIQFDAVFTSVLKRAILTSQLVLEEAEQLWVPVTKTWRLNERHYGALIGKNKDEMATLYGVEQVKKWRRGYWEMPPLESSQTFDRRYQGLGSKDLPKGESLAQTQKRVVPLWQDQIAPLLLAGKNILVAGHGNSLRALVKYLEEVPDNQLDTIVIPNAQPVVYEFNDKLALIKKTML</sequence>
<protein>
    <recommendedName>
        <fullName evidence="6 10">2,3-bisphosphoglycerate-dependent phosphoglycerate mutase</fullName>
        <shortName evidence="6">BPG-dependent PGAM</shortName>
        <shortName evidence="6">PGAM</shortName>
        <shortName evidence="6">Phosphoglyceromutase</shortName>
        <shortName evidence="6">dPGM</shortName>
        <ecNumber evidence="6 10">5.4.2.11</ecNumber>
    </recommendedName>
</protein>
<dbReference type="SUPFAM" id="SSF53254">
    <property type="entry name" value="Phosphoglycerate mutase-like"/>
    <property type="match status" value="1"/>
</dbReference>
<dbReference type="GO" id="GO:0004619">
    <property type="term" value="F:phosphoglycerate mutase activity"/>
    <property type="evidence" value="ECO:0007669"/>
    <property type="project" value="UniProtKB-UniRule"/>
</dbReference>
<dbReference type="EC" id="5.4.2.11" evidence="6 10"/>
<evidence type="ECO:0000256" key="9">
    <source>
        <dbReference type="PIRSR" id="PIRSR613078-3"/>
    </source>
</evidence>
<comment type="function">
    <text evidence="6 10">Catalyzes the interconversion of 2-phosphoglycerate and 3-phosphoglycerate.</text>
</comment>
<feature type="active site" description="Proton donor/acceptor" evidence="6 7">
    <location>
        <position position="86"/>
    </location>
</feature>
<dbReference type="Proteomes" id="UP000182835">
    <property type="component" value="Unassembled WGS sequence"/>
</dbReference>
<keyword evidence="3 6" id="KW-0312">Gluconeogenesis</keyword>
<dbReference type="PROSITE" id="PS00175">
    <property type="entry name" value="PG_MUTASE"/>
    <property type="match status" value="1"/>
</dbReference>
<evidence type="ECO:0000256" key="1">
    <source>
        <dbReference type="ARBA" id="ARBA00000380"/>
    </source>
</evidence>
<dbReference type="PIRSF" id="PIRSF000709">
    <property type="entry name" value="6PFK_2-Ptase"/>
    <property type="match status" value="1"/>
</dbReference>
<keyword evidence="4 6" id="KW-0324">Glycolysis</keyword>
<dbReference type="SMART" id="SM00855">
    <property type="entry name" value="PGAM"/>
    <property type="match status" value="1"/>
</dbReference>
<dbReference type="InterPro" id="IPR013078">
    <property type="entry name" value="His_Pase_superF_clade-1"/>
</dbReference>
<dbReference type="EMBL" id="JXKG01000008">
    <property type="protein sequence ID" value="OJG15314.1"/>
    <property type="molecule type" value="Genomic_DNA"/>
</dbReference>
<keyword evidence="5 6" id="KW-0413">Isomerase</keyword>
<comment type="caution">
    <text evidence="11">The sequence shown here is derived from an EMBL/GenBank/DDBJ whole genome shotgun (WGS) entry which is preliminary data.</text>
</comment>